<evidence type="ECO:0000256" key="1">
    <source>
        <dbReference type="SAM" id="Phobius"/>
    </source>
</evidence>
<gene>
    <name evidence="2" type="ORF">CSUI_010339</name>
</gene>
<evidence type="ECO:0000313" key="3">
    <source>
        <dbReference type="Proteomes" id="UP000221165"/>
    </source>
</evidence>
<comment type="caution">
    <text evidence="2">The sequence shown here is derived from an EMBL/GenBank/DDBJ whole genome shotgun (WGS) entry which is preliminary data.</text>
</comment>
<organism evidence="2 3">
    <name type="scientific">Cystoisospora suis</name>
    <dbReference type="NCBI Taxonomy" id="483139"/>
    <lineage>
        <taxon>Eukaryota</taxon>
        <taxon>Sar</taxon>
        <taxon>Alveolata</taxon>
        <taxon>Apicomplexa</taxon>
        <taxon>Conoidasida</taxon>
        <taxon>Coccidia</taxon>
        <taxon>Eucoccidiorida</taxon>
        <taxon>Eimeriorina</taxon>
        <taxon>Sarcocystidae</taxon>
        <taxon>Cystoisospora</taxon>
    </lineage>
</organism>
<sequence length="92" mass="10358">MMVMMMIAQMRKKESLVFVLHRHSFTHVHSSIGIAYLSILVHIFATCGMHACAAFSVVRLFRFGCGGGYFVHEVGGDRWTDQEIDMDGSIYA</sequence>
<keyword evidence="1" id="KW-1133">Transmembrane helix</keyword>
<keyword evidence="1" id="KW-0472">Membrane</keyword>
<dbReference type="GeneID" id="94433655"/>
<dbReference type="EMBL" id="MIGC01007161">
    <property type="protein sequence ID" value="PHJ15848.1"/>
    <property type="molecule type" value="Genomic_DNA"/>
</dbReference>
<evidence type="ECO:0008006" key="4">
    <source>
        <dbReference type="Google" id="ProtNLM"/>
    </source>
</evidence>
<keyword evidence="1" id="KW-0812">Transmembrane</keyword>
<dbReference type="VEuPathDB" id="ToxoDB:CSUI_010339"/>
<protein>
    <recommendedName>
        <fullName evidence="4">Transmembrane protein</fullName>
    </recommendedName>
</protein>
<dbReference type="Proteomes" id="UP000221165">
    <property type="component" value="Unassembled WGS sequence"/>
</dbReference>
<feature type="non-terminal residue" evidence="2">
    <location>
        <position position="92"/>
    </location>
</feature>
<dbReference type="AlphaFoldDB" id="A0A2C6KGR4"/>
<reference evidence="2 3" key="1">
    <citation type="journal article" date="2017" name="Int. J. Parasitol.">
        <title>The genome of the protozoan parasite Cystoisospora suis and a reverse vaccinology approach to identify vaccine candidates.</title>
        <authorList>
            <person name="Palmieri N."/>
            <person name="Shrestha A."/>
            <person name="Ruttkowski B."/>
            <person name="Beck T."/>
            <person name="Vogl C."/>
            <person name="Tomley F."/>
            <person name="Blake D.P."/>
            <person name="Joachim A."/>
        </authorList>
    </citation>
    <scope>NUCLEOTIDE SEQUENCE [LARGE SCALE GENOMIC DNA]</scope>
    <source>
        <strain evidence="2 3">Wien I</strain>
    </source>
</reference>
<feature type="transmembrane region" description="Helical" evidence="1">
    <location>
        <begin position="34"/>
        <end position="58"/>
    </location>
</feature>
<evidence type="ECO:0000313" key="2">
    <source>
        <dbReference type="EMBL" id="PHJ15848.1"/>
    </source>
</evidence>
<dbReference type="RefSeq" id="XP_067917580.1">
    <property type="nucleotide sequence ID" value="XM_068070444.1"/>
</dbReference>
<accession>A0A2C6KGR4</accession>
<name>A0A2C6KGR4_9APIC</name>
<keyword evidence="3" id="KW-1185">Reference proteome</keyword>
<proteinExistence type="predicted"/>